<evidence type="ECO:0000256" key="2">
    <source>
        <dbReference type="ARBA" id="ARBA00022555"/>
    </source>
</evidence>
<sequence length="240" mass="27595">MKYLIVGLGNKGPEYENTRHNIGFKVAEKIAETLEASFNTTNFGWMAEGKYKGRKVFVLKPDTYMNLSGNAVKFWMQKENIPLENVLIITDDLALPFGTLRMKMKGSDAGHNGLKSINEMLKTQNYARLRFGISADFSEGRQVDYVLGTWNTEEAEKLGERIDQFSKASLSFVFCRYQQYNVSIQRKVIHDYLILDLDRIDCLISFIIRVQSLSSENLSKNKDHRYFGGLLLCFKNQFPI</sequence>
<dbReference type="GO" id="GO:0005737">
    <property type="term" value="C:cytoplasm"/>
    <property type="evidence" value="ECO:0007669"/>
    <property type="project" value="UniProtKB-SubCell"/>
</dbReference>
<feature type="binding site" evidence="7">
    <location>
        <position position="15"/>
    </location>
    <ligand>
        <name>tRNA</name>
        <dbReference type="ChEBI" id="CHEBI:17843"/>
    </ligand>
</feature>
<gene>
    <name evidence="7 10" type="primary">pth</name>
    <name evidence="10" type="ORF">NCTC13533_04806</name>
</gene>
<keyword evidence="7" id="KW-0963">Cytoplasm</keyword>
<comment type="function">
    <text evidence="7">Catalyzes the release of premature peptidyl moieties from peptidyl-tRNA molecules trapped in stalled 50S ribosomal subunits, and thus maintains levels of free tRNAs and 50S ribosomes.</text>
</comment>
<dbReference type="PANTHER" id="PTHR17224">
    <property type="entry name" value="PEPTIDYL-TRNA HYDROLASE"/>
    <property type="match status" value="1"/>
</dbReference>
<protein>
    <recommendedName>
        <fullName evidence="6 7">Peptidyl-tRNA hydrolase</fullName>
        <shortName evidence="7">Pth</shortName>
        <ecNumber evidence="1 7">3.1.1.29</ecNumber>
    </recommendedName>
</protein>
<dbReference type="Gene3D" id="3.40.50.1470">
    <property type="entry name" value="Peptidyl-tRNA hydrolase"/>
    <property type="match status" value="1"/>
</dbReference>
<evidence type="ECO:0000256" key="6">
    <source>
        <dbReference type="ARBA" id="ARBA00050038"/>
    </source>
</evidence>
<dbReference type="EC" id="3.1.1.29" evidence="1 7"/>
<organism evidence="10 11">
    <name type="scientific">Chryseobacterium carnipullorum</name>
    <dbReference type="NCBI Taxonomy" id="1124835"/>
    <lineage>
        <taxon>Bacteria</taxon>
        <taxon>Pseudomonadati</taxon>
        <taxon>Bacteroidota</taxon>
        <taxon>Flavobacteriia</taxon>
        <taxon>Flavobacteriales</taxon>
        <taxon>Weeksellaceae</taxon>
        <taxon>Chryseobacterium group</taxon>
        <taxon>Chryseobacterium</taxon>
    </lineage>
</organism>
<evidence type="ECO:0000256" key="4">
    <source>
        <dbReference type="ARBA" id="ARBA00022884"/>
    </source>
</evidence>
<comment type="subunit">
    <text evidence="7">Monomer.</text>
</comment>
<feature type="site" description="Discriminates between blocked and unblocked aminoacyl-tRNA" evidence="7">
    <location>
        <position position="10"/>
    </location>
</feature>
<evidence type="ECO:0000256" key="8">
    <source>
        <dbReference type="RuleBase" id="RU000673"/>
    </source>
</evidence>
<dbReference type="GO" id="GO:0000049">
    <property type="term" value="F:tRNA binding"/>
    <property type="evidence" value="ECO:0007669"/>
    <property type="project" value="UniProtKB-UniRule"/>
</dbReference>
<dbReference type="GO" id="GO:0004045">
    <property type="term" value="F:peptidyl-tRNA hydrolase activity"/>
    <property type="evidence" value="ECO:0007669"/>
    <property type="project" value="UniProtKB-UniRule"/>
</dbReference>
<keyword evidence="3 7" id="KW-0378">Hydrolase</keyword>
<evidence type="ECO:0000256" key="1">
    <source>
        <dbReference type="ARBA" id="ARBA00013260"/>
    </source>
</evidence>
<dbReference type="InterPro" id="IPR018171">
    <property type="entry name" value="Pept_tRNA_hydro_CS"/>
</dbReference>
<dbReference type="EMBL" id="UFVQ01000003">
    <property type="protein sequence ID" value="STD10305.1"/>
    <property type="molecule type" value="Genomic_DNA"/>
</dbReference>
<feature type="binding site" evidence="7">
    <location>
        <position position="64"/>
    </location>
    <ligand>
        <name>tRNA</name>
        <dbReference type="ChEBI" id="CHEBI:17843"/>
    </ligand>
</feature>
<comment type="catalytic activity">
    <reaction evidence="7 8">
        <text>an N-acyl-L-alpha-aminoacyl-tRNA + H2O = an N-acyl-L-amino acid + a tRNA + H(+)</text>
        <dbReference type="Rhea" id="RHEA:54448"/>
        <dbReference type="Rhea" id="RHEA-COMP:10123"/>
        <dbReference type="Rhea" id="RHEA-COMP:13883"/>
        <dbReference type="ChEBI" id="CHEBI:15377"/>
        <dbReference type="ChEBI" id="CHEBI:15378"/>
        <dbReference type="ChEBI" id="CHEBI:59874"/>
        <dbReference type="ChEBI" id="CHEBI:78442"/>
        <dbReference type="ChEBI" id="CHEBI:138191"/>
        <dbReference type="EC" id="3.1.1.29"/>
    </reaction>
</comment>
<dbReference type="HAMAP" id="MF_00083">
    <property type="entry name" value="Pept_tRNA_hydro_bact"/>
    <property type="match status" value="1"/>
</dbReference>
<dbReference type="SUPFAM" id="SSF53178">
    <property type="entry name" value="Peptidyl-tRNA hydrolase-like"/>
    <property type="match status" value="1"/>
</dbReference>
<dbReference type="PROSITE" id="PS01196">
    <property type="entry name" value="PEPT_TRNA_HYDROL_2"/>
    <property type="match status" value="1"/>
</dbReference>
<reference evidence="10 11" key="1">
    <citation type="submission" date="2018-06" db="EMBL/GenBank/DDBJ databases">
        <authorList>
            <consortium name="Pathogen Informatics"/>
            <person name="Doyle S."/>
        </authorList>
    </citation>
    <scope>NUCLEOTIDE SEQUENCE [LARGE SCALE GENOMIC DNA]</scope>
    <source>
        <strain evidence="10 11">NCTC13533</strain>
    </source>
</reference>
<dbReference type="GO" id="GO:0006515">
    <property type="term" value="P:protein quality control for misfolded or incompletely synthesized proteins"/>
    <property type="evidence" value="ECO:0007669"/>
    <property type="project" value="UniProtKB-UniRule"/>
</dbReference>
<evidence type="ECO:0000256" key="7">
    <source>
        <dbReference type="HAMAP-Rule" id="MF_00083"/>
    </source>
</evidence>
<accession>A0A376ELI9</accession>
<dbReference type="InterPro" id="IPR001328">
    <property type="entry name" value="Pept_tRNA_hydro"/>
</dbReference>
<dbReference type="Pfam" id="PF01195">
    <property type="entry name" value="Pept_tRNA_hydro"/>
    <property type="match status" value="1"/>
</dbReference>
<evidence type="ECO:0000313" key="10">
    <source>
        <dbReference type="EMBL" id="STD10305.1"/>
    </source>
</evidence>
<comment type="similarity">
    <text evidence="5 7 9">Belongs to the PTH family.</text>
</comment>
<dbReference type="FunFam" id="3.40.50.1470:FF:000001">
    <property type="entry name" value="Peptidyl-tRNA hydrolase"/>
    <property type="match status" value="1"/>
</dbReference>
<evidence type="ECO:0000256" key="5">
    <source>
        <dbReference type="ARBA" id="ARBA00038063"/>
    </source>
</evidence>
<dbReference type="NCBIfam" id="TIGR00447">
    <property type="entry name" value="pth"/>
    <property type="match status" value="1"/>
</dbReference>
<dbReference type="PANTHER" id="PTHR17224:SF1">
    <property type="entry name" value="PEPTIDYL-TRNA HYDROLASE"/>
    <property type="match status" value="1"/>
</dbReference>
<feature type="binding site" evidence="7">
    <location>
        <position position="66"/>
    </location>
    <ligand>
        <name>tRNA</name>
        <dbReference type="ChEBI" id="CHEBI:17843"/>
    </ligand>
</feature>
<evidence type="ECO:0000256" key="9">
    <source>
        <dbReference type="RuleBase" id="RU004320"/>
    </source>
</evidence>
<dbReference type="STRING" id="297244.SAMN05421639_103365"/>
<proteinExistence type="inferred from homology"/>
<keyword evidence="4 7" id="KW-0694">RNA-binding</keyword>
<dbReference type="PROSITE" id="PS01195">
    <property type="entry name" value="PEPT_TRNA_HYDROL_1"/>
    <property type="match status" value="1"/>
</dbReference>
<dbReference type="InterPro" id="IPR036416">
    <property type="entry name" value="Pept_tRNA_hydro_sf"/>
</dbReference>
<feature type="site" description="Stabilizes the basic form of H active site to accept a proton" evidence="7">
    <location>
        <position position="91"/>
    </location>
</feature>
<feature type="binding site" evidence="7">
    <location>
        <position position="112"/>
    </location>
    <ligand>
        <name>tRNA</name>
        <dbReference type="ChEBI" id="CHEBI:17843"/>
    </ligand>
</feature>
<evidence type="ECO:0000313" key="11">
    <source>
        <dbReference type="Proteomes" id="UP000255224"/>
    </source>
</evidence>
<dbReference type="Proteomes" id="UP000255224">
    <property type="component" value="Unassembled WGS sequence"/>
</dbReference>
<comment type="subcellular location">
    <subcellularLocation>
        <location evidence="7">Cytoplasm</location>
    </subcellularLocation>
</comment>
<name>A0A376ELI9_CHRCU</name>
<feature type="active site" description="Proton acceptor" evidence="7">
    <location>
        <position position="20"/>
    </location>
</feature>
<comment type="function">
    <text evidence="7">Hydrolyzes ribosome-free peptidyl-tRNAs (with 1 or more amino acids incorporated), which drop off the ribosome during protein synthesis, or as a result of ribosome stalling.</text>
</comment>
<evidence type="ECO:0000256" key="3">
    <source>
        <dbReference type="ARBA" id="ARBA00022801"/>
    </source>
</evidence>
<keyword evidence="2 7" id="KW-0820">tRNA-binding</keyword>
<dbReference type="GO" id="GO:0072344">
    <property type="term" value="P:rescue of stalled ribosome"/>
    <property type="evidence" value="ECO:0007669"/>
    <property type="project" value="UniProtKB-UniRule"/>
</dbReference>
<dbReference type="AlphaFoldDB" id="A0A376ELI9"/>
<dbReference type="CDD" id="cd00462">
    <property type="entry name" value="PTH"/>
    <property type="match status" value="1"/>
</dbReference>